<sequence length="94" mass="10410">MWVHSDHNSELDISWGYENAVVLVFGHGHLDDCSNLFTAGHEVGELMRWSQLVPAANLVPPRSQAYLAQNNEDNIAKIAFEVGPTVTYIDVSSI</sequence>
<reference evidence="5" key="1">
    <citation type="submission" date="2016-11" db="UniProtKB">
        <authorList>
            <consortium name="WormBaseParasite"/>
        </authorList>
    </citation>
    <scope>IDENTIFICATION</scope>
</reference>
<dbReference type="EMBL" id="CAJFCV020000004">
    <property type="protein sequence ID" value="CAG9117559.1"/>
    <property type="molecule type" value="Genomic_DNA"/>
</dbReference>
<evidence type="ECO:0000313" key="2">
    <source>
        <dbReference type="EMBL" id="CAG9117559.1"/>
    </source>
</evidence>
<reference evidence="2" key="2">
    <citation type="submission" date="2020-08" db="EMBL/GenBank/DDBJ databases">
        <authorList>
            <person name="Kikuchi T."/>
        </authorList>
    </citation>
    <scope>NUCLEOTIDE SEQUENCE</scope>
    <source>
        <strain evidence="1">Ka4C1</strain>
    </source>
</reference>
<keyword evidence="4" id="KW-1185">Reference proteome</keyword>
<organism evidence="3 5">
    <name type="scientific">Bursaphelenchus xylophilus</name>
    <name type="common">Pinewood nematode worm</name>
    <name type="synonym">Aphelenchoides xylophilus</name>
    <dbReference type="NCBI Taxonomy" id="6326"/>
    <lineage>
        <taxon>Eukaryota</taxon>
        <taxon>Metazoa</taxon>
        <taxon>Ecdysozoa</taxon>
        <taxon>Nematoda</taxon>
        <taxon>Chromadorea</taxon>
        <taxon>Rhabditida</taxon>
        <taxon>Tylenchina</taxon>
        <taxon>Tylenchomorpha</taxon>
        <taxon>Aphelenchoidea</taxon>
        <taxon>Aphelenchoididae</taxon>
        <taxon>Bursaphelenchus</taxon>
    </lineage>
</organism>
<dbReference type="WBParaSite" id="BXY_0808800.1">
    <property type="protein sequence ID" value="BXY_0808800.1"/>
    <property type="gene ID" value="BXY_0808800"/>
</dbReference>
<dbReference type="AlphaFoldDB" id="A0A1I7S503"/>
<evidence type="ECO:0000313" key="3">
    <source>
        <dbReference type="Proteomes" id="UP000095284"/>
    </source>
</evidence>
<evidence type="ECO:0000313" key="4">
    <source>
        <dbReference type="Proteomes" id="UP000659654"/>
    </source>
</evidence>
<dbReference type="Proteomes" id="UP000659654">
    <property type="component" value="Unassembled WGS sequence"/>
</dbReference>
<dbReference type="Proteomes" id="UP000095284">
    <property type="component" value="Unplaced"/>
</dbReference>
<accession>A0A1I7S503</accession>
<evidence type="ECO:0000313" key="1">
    <source>
        <dbReference type="EMBL" id="CAD5227354.1"/>
    </source>
</evidence>
<name>A0A1I7S503_BURXY</name>
<evidence type="ECO:0000313" key="5">
    <source>
        <dbReference type="WBParaSite" id="BXY_0808800.1"/>
    </source>
</evidence>
<dbReference type="Proteomes" id="UP000582659">
    <property type="component" value="Unassembled WGS sequence"/>
</dbReference>
<dbReference type="EMBL" id="CAJFDI010000004">
    <property type="protein sequence ID" value="CAD5227354.1"/>
    <property type="molecule type" value="Genomic_DNA"/>
</dbReference>
<gene>
    <name evidence="1" type="ORF">BXYJ_LOCUS9899</name>
</gene>
<proteinExistence type="predicted"/>
<protein>
    <submittedName>
        <fullName evidence="1">(pine wood nematode) hypothetical protein</fullName>
    </submittedName>
</protein>